<keyword evidence="5" id="KW-1185">Reference proteome</keyword>
<evidence type="ECO:0000313" key="5">
    <source>
        <dbReference type="Proteomes" id="UP000285456"/>
    </source>
</evidence>
<gene>
    <name evidence="4" type="ORF">D1B32_09455</name>
</gene>
<dbReference type="InterPro" id="IPR043129">
    <property type="entry name" value="ATPase_NBD"/>
</dbReference>
<organism evidence="4 5">
    <name type="scientific">Oceanobacillus profundus</name>
    <dbReference type="NCBI Taxonomy" id="372463"/>
    <lineage>
        <taxon>Bacteria</taxon>
        <taxon>Bacillati</taxon>
        <taxon>Bacillota</taxon>
        <taxon>Bacilli</taxon>
        <taxon>Bacillales</taxon>
        <taxon>Bacillaceae</taxon>
        <taxon>Oceanobacillus</taxon>
    </lineage>
</organism>
<feature type="domain" description="Carbamoyltransferase" evidence="2">
    <location>
        <begin position="84"/>
        <end position="316"/>
    </location>
</feature>
<dbReference type="OrthoDB" id="9780777at2"/>
<name>A0A417YI18_9BACI</name>
<dbReference type="InterPro" id="IPR038152">
    <property type="entry name" value="Carbam_trans_C_sf"/>
</dbReference>
<feature type="domain" description="Carbamoyltransferase C-terminal" evidence="3">
    <location>
        <begin position="372"/>
        <end position="540"/>
    </location>
</feature>
<dbReference type="CDD" id="cd24098">
    <property type="entry name" value="ASKHA_NBD_TobZ_N"/>
    <property type="match status" value="1"/>
</dbReference>
<reference evidence="4 5" key="1">
    <citation type="journal article" date="2007" name="Int. J. Syst. Evol. Microbiol.">
        <title>Oceanobacillus profundus sp. nov., isolated from a deep-sea sediment core.</title>
        <authorList>
            <person name="Kim Y.G."/>
            <person name="Choi D.H."/>
            <person name="Hyun S."/>
            <person name="Cho B.C."/>
        </authorList>
    </citation>
    <scope>NUCLEOTIDE SEQUENCE [LARGE SCALE GENOMIC DNA]</scope>
    <source>
        <strain evidence="4 5">DSM 18246</strain>
    </source>
</reference>
<evidence type="ECO:0000259" key="3">
    <source>
        <dbReference type="Pfam" id="PF16861"/>
    </source>
</evidence>
<accession>A0A417YI18</accession>
<dbReference type="EMBL" id="QWEH01000005">
    <property type="protein sequence ID" value="RHW32547.1"/>
    <property type="molecule type" value="Genomic_DNA"/>
</dbReference>
<dbReference type="Gene3D" id="3.90.870.20">
    <property type="entry name" value="Carbamoyltransferase, C-terminal domain"/>
    <property type="match status" value="1"/>
</dbReference>
<dbReference type="GO" id="GO:0003824">
    <property type="term" value="F:catalytic activity"/>
    <property type="evidence" value="ECO:0007669"/>
    <property type="project" value="InterPro"/>
</dbReference>
<dbReference type="AlphaFoldDB" id="A0A417YI18"/>
<dbReference type="InterPro" id="IPR003696">
    <property type="entry name" value="Carbtransf_dom"/>
</dbReference>
<evidence type="ECO:0008006" key="6">
    <source>
        <dbReference type="Google" id="ProtNLM"/>
    </source>
</evidence>
<dbReference type="PANTHER" id="PTHR34847">
    <property type="entry name" value="NODULATION PROTEIN U"/>
    <property type="match status" value="1"/>
</dbReference>
<dbReference type="PROSITE" id="PS51257">
    <property type="entry name" value="PROKAR_LIPOPROTEIN"/>
    <property type="match status" value="1"/>
</dbReference>
<protein>
    <recommendedName>
        <fullName evidence="6">Carbamoyl transferase</fullName>
    </recommendedName>
</protein>
<dbReference type="InterPro" id="IPR051338">
    <property type="entry name" value="NodU/CmcH_Carbamoyltrnsfr"/>
</dbReference>
<comment type="caution">
    <text evidence="4">The sequence shown here is derived from an EMBL/GenBank/DDBJ whole genome shotgun (WGS) entry which is preliminary data.</text>
</comment>
<dbReference type="Gene3D" id="3.30.420.40">
    <property type="match status" value="2"/>
</dbReference>
<dbReference type="SUPFAM" id="SSF53067">
    <property type="entry name" value="Actin-like ATPase domain"/>
    <property type="match status" value="1"/>
</dbReference>
<dbReference type="InterPro" id="IPR031730">
    <property type="entry name" value="Carbam_trans_C"/>
</dbReference>
<dbReference type="PANTHER" id="PTHR34847:SF1">
    <property type="entry name" value="NODULATION PROTEIN U"/>
    <property type="match status" value="1"/>
</dbReference>
<comment type="similarity">
    <text evidence="1">Belongs to the NodU/CmcH family.</text>
</comment>
<evidence type="ECO:0000313" key="4">
    <source>
        <dbReference type="EMBL" id="RHW32547.1"/>
    </source>
</evidence>
<dbReference type="RefSeq" id="WP_118889185.1">
    <property type="nucleotide sequence ID" value="NZ_PHUT01000005.1"/>
</dbReference>
<evidence type="ECO:0000259" key="2">
    <source>
        <dbReference type="Pfam" id="PF02543"/>
    </source>
</evidence>
<dbReference type="Proteomes" id="UP000285456">
    <property type="component" value="Unassembled WGS sequence"/>
</dbReference>
<proteinExistence type="inferred from homology"/>
<dbReference type="Pfam" id="PF16861">
    <property type="entry name" value="Carbam_trans_C"/>
    <property type="match status" value="1"/>
</dbReference>
<evidence type="ECO:0000256" key="1">
    <source>
        <dbReference type="ARBA" id="ARBA00006129"/>
    </source>
</evidence>
<sequence length="545" mass="62087">MKILGLGGSGHSFSACIIENGKIISAIEEERLNRIKHSLFTRDTSNIKRARNKAANYCLQSSGYHINEIDIITSNDIIDPRYTAKFHDKTIFFNHHLTHASSAYFTSPFKDAAILVVDGNGSYFGENNNKYETITLYTGKENKIHKLSSTYGTTDTNESFEFHPHNSIGGFYRAVTEGIGFHFLQDGKTMGLSSYGCEKYVKLFYKFYHLDKGYFLQSRSDLNRLKNFIKEELATTDQPLQTKADFAFAVQYHTEEILIKLACRLYEQTRSPNLCFSGGVALNSVANTRLLNETPFENIYIFPVSSDSGCSIGSALYLYYSKLGNIWEPAKTPFSPFLGKEYSKDDIQHAIKLFQDQISVNYTEDIDQITSRKLSEGNIVGWFQGRSEIGPRALGNRSILADPRQIKNRYKLNLLIKKREVFRPFAPAVMAEYQDQYFASNVHSPFMLNVFPIKKEKVNQLPAVSHVDKTARVQTVTKSIHPKFYNLLNSFYSITQIPVLLNTSFNTNGQPIIETPAEAIKSFLELNLDYLVIGKFIIKKRERRD</sequence>
<dbReference type="Pfam" id="PF02543">
    <property type="entry name" value="Carbam_trans_N"/>
    <property type="match status" value="1"/>
</dbReference>